<dbReference type="InterPro" id="IPR039429">
    <property type="entry name" value="SHMT-like_dom"/>
</dbReference>
<dbReference type="HAMAP" id="MF_00051">
    <property type="entry name" value="SHMT"/>
    <property type="match status" value="1"/>
</dbReference>
<evidence type="ECO:0000256" key="6">
    <source>
        <dbReference type="ARBA" id="ARBA00006420"/>
    </source>
</evidence>
<dbReference type="FunFam" id="3.30.300.130:FF:000003">
    <property type="entry name" value="NifU-like protein 3, chloroplastic"/>
    <property type="match status" value="1"/>
</dbReference>
<keyword evidence="16" id="KW-1185">Reference proteome</keyword>
<dbReference type="InterPro" id="IPR001085">
    <property type="entry name" value="Ser_HO-MeTrfase"/>
</dbReference>
<comment type="subcellular location">
    <subcellularLocation>
        <location evidence="3">Plastid</location>
        <location evidence="3">Chloroplast stroma</location>
    </subcellularLocation>
</comment>
<feature type="domain" description="NIF system FeS cluster assembly NifU C-terminal" evidence="14">
    <location>
        <begin position="95"/>
        <end position="160"/>
    </location>
</feature>
<dbReference type="GO" id="GO:0009570">
    <property type="term" value="C:chloroplast stroma"/>
    <property type="evidence" value="ECO:0007669"/>
    <property type="project" value="UniProtKB-SubCell"/>
</dbReference>
<dbReference type="GO" id="GO:0004372">
    <property type="term" value="F:glycine hydroxymethyltransferase activity"/>
    <property type="evidence" value="ECO:0007669"/>
    <property type="project" value="UniProtKB-EC"/>
</dbReference>
<dbReference type="PROSITE" id="PS00096">
    <property type="entry name" value="SHMT"/>
    <property type="match status" value="1"/>
</dbReference>
<comment type="caution">
    <text evidence="15">The sequence shown here is derived from an EMBL/GenBank/DDBJ whole genome shotgun (WGS) entry which is preliminary data.</text>
</comment>
<dbReference type="InterPro" id="IPR015421">
    <property type="entry name" value="PyrdxlP-dep_Trfase_major"/>
</dbReference>
<dbReference type="FunFam" id="3.40.640.10:FF:000097">
    <property type="entry name" value="Serine hydroxymethyltransferase"/>
    <property type="match status" value="1"/>
</dbReference>
<evidence type="ECO:0000259" key="14">
    <source>
        <dbReference type="Pfam" id="PF01106"/>
    </source>
</evidence>
<comment type="function">
    <text evidence="12">Interconversion of serine and glycine.</text>
</comment>
<evidence type="ECO:0000256" key="7">
    <source>
        <dbReference type="ARBA" id="ARBA00011748"/>
    </source>
</evidence>
<dbReference type="InterPro" id="IPR001075">
    <property type="entry name" value="NIF_FeS_clus_asmbl_NifU_C"/>
</dbReference>
<dbReference type="SUPFAM" id="SSF53383">
    <property type="entry name" value="PLP-dependent transferases"/>
    <property type="match status" value="1"/>
</dbReference>
<dbReference type="Gene3D" id="3.40.640.10">
    <property type="entry name" value="Type I PLP-dependent aspartate aminotransferase-like (Major domain)"/>
    <property type="match status" value="1"/>
</dbReference>
<dbReference type="PANTHER" id="PTHR11680">
    <property type="entry name" value="SERINE HYDROXYMETHYLTRANSFERASE"/>
    <property type="match status" value="1"/>
</dbReference>
<proteinExistence type="inferred from homology"/>
<dbReference type="GO" id="GO:0006730">
    <property type="term" value="P:one-carbon metabolic process"/>
    <property type="evidence" value="ECO:0007669"/>
    <property type="project" value="UniProtKB-KW"/>
</dbReference>
<dbReference type="NCBIfam" id="NF000586">
    <property type="entry name" value="PRK00011.1"/>
    <property type="match status" value="1"/>
</dbReference>
<comment type="catalytic activity">
    <reaction evidence="1 12">
        <text>(6R)-5,10-methylene-5,6,7,8-tetrahydrofolate + glycine + H2O = (6S)-5,6,7,8-tetrahydrofolate + L-serine</text>
        <dbReference type="Rhea" id="RHEA:15481"/>
        <dbReference type="ChEBI" id="CHEBI:15377"/>
        <dbReference type="ChEBI" id="CHEBI:15636"/>
        <dbReference type="ChEBI" id="CHEBI:33384"/>
        <dbReference type="ChEBI" id="CHEBI:57305"/>
        <dbReference type="ChEBI" id="CHEBI:57453"/>
        <dbReference type="EC" id="2.1.2.1"/>
    </reaction>
</comment>
<dbReference type="EMBL" id="JANQDX010000016">
    <property type="protein sequence ID" value="KAL0909839.1"/>
    <property type="molecule type" value="Genomic_DNA"/>
</dbReference>
<dbReference type="Pfam" id="PF01106">
    <property type="entry name" value="NifU"/>
    <property type="match status" value="2"/>
</dbReference>
<comment type="similarity">
    <text evidence="6">Belongs to the NifU family.</text>
</comment>
<organism evidence="15 16">
    <name type="scientific">Dendrobium thyrsiflorum</name>
    <name type="common">Pinecone-like raceme dendrobium</name>
    <name type="synonym">Orchid</name>
    <dbReference type="NCBI Taxonomy" id="117978"/>
    <lineage>
        <taxon>Eukaryota</taxon>
        <taxon>Viridiplantae</taxon>
        <taxon>Streptophyta</taxon>
        <taxon>Embryophyta</taxon>
        <taxon>Tracheophyta</taxon>
        <taxon>Spermatophyta</taxon>
        <taxon>Magnoliopsida</taxon>
        <taxon>Liliopsida</taxon>
        <taxon>Asparagales</taxon>
        <taxon>Orchidaceae</taxon>
        <taxon>Epidendroideae</taxon>
        <taxon>Malaxideae</taxon>
        <taxon>Dendrobiinae</taxon>
        <taxon>Dendrobium</taxon>
    </lineage>
</organism>
<name>A0ABD0UAN0_DENTH</name>
<comment type="pathway">
    <text evidence="4 12">One-carbon metabolism; tetrahydrofolate interconversion.</text>
</comment>
<dbReference type="InterPro" id="IPR015424">
    <property type="entry name" value="PyrdxlP-dep_Trfase"/>
</dbReference>
<dbReference type="InterPro" id="IPR015422">
    <property type="entry name" value="PyrdxlP-dep_Trfase_small"/>
</dbReference>
<dbReference type="PANTHER" id="PTHR11680:SF7">
    <property type="entry name" value="SERINE HYDROXYMETHYLTRANSFERASE 7"/>
    <property type="match status" value="1"/>
</dbReference>
<feature type="domain" description="Serine hydroxymethyltransferase-like" evidence="13">
    <location>
        <begin position="500"/>
        <end position="903"/>
    </location>
</feature>
<protein>
    <recommendedName>
        <fullName evidence="12">Serine hydroxymethyltransferase</fullName>
        <ecNumber evidence="12">2.1.2.1</ecNumber>
    </recommendedName>
</protein>
<evidence type="ECO:0000259" key="13">
    <source>
        <dbReference type="Pfam" id="PF00464"/>
    </source>
</evidence>
<dbReference type="Gene3D" id="3.90.1150.10">
    <property type="entry name" value="Aspartate Aminotransferase, domain 1"/>
    <property type="match status" value="1"/>
</dbReference>
<evidence type="ECO:0000256" key="9">
    <source>
        <dbReference type="ARBA" id="ARBA00022679"/>
    </source>
</evidence>
<evidence type="ECO:0000256" key="11">
    <source>
        <dbReference type="ARBA" id="ARBA00059150"/>
    </source>
</evidence>
<dbReference type="Gene3D" id="3.30.300.130">
    <property type="entry name" value="Fe-S cluster assembly (FSCA)"/>
    <property type="match status" value="2"/>
</dbReference>
<reference evidence="15 16" key="1">
    <citation type="journal article" date="2024" name="Plant Biotechnol. J.">
        <title>Dendrobium thyrsiflorum genome and its molecular insights into genes involved in important horticultural traits.</title>
        <authorList>
            <person name="Chen B."/>
            <person name="Wang J.Y."/>
            <person name="Zheng P.J."/>
            <person name="Li K.L."/>
            <person name="Liang Y.M."/>
            <person name="Chen X.F."/>
            <person name="Zhang C."/>
            <person name="Zhao X."/>
            <person name="He X."/>
            <person name="Zhang G.Q."/>
            <person name="Liu Z.J."/>
            <person name="Xu Q."/>
        </authorList>
    </citation>
    <scope>NUCLEOTIDE SEQUENCE [LARGE SCALE GENOMIC DNA]</scope>
    <source>
        <strain evidence="15">GZMU011</strain>
    </source>
</reference>
<dbReference type="GO" id="GO:0005198">
    <property type="term" value="F:structural molecule activity"/>
    <property type="evidence" value="ECO:0007669"/>
    <property type="project" value="UniProtKB-ARBA"/>
</dbReference>
<evidence type="ECO:0000256" key="2">
    <source>
        <dbReference type="ARBA" id="ARBA00001933"/>
    </source>
</evidence>
<evidence type="ECO:0000256" key="3">
    <source>
        <dbReference type="ARBA" id="ARBA00004470"/>
    </source>
</evidence>
<dbReference type="InterPro" id="IPR049943">
    <property type="entry name" value="Ser_HO-MeTrfase-like"/>
</dbReference>
<comment type="cofactor">
    <cofactor evidence="2 12">
        <name>pyridoxal 5'-phosphate</name>
        <dbReference type="ChEBI" id="CHEBI:597326"/>
    </cofactor>
</comment>
<evidence type="ECO:0000313" key="16">
    <source>
        <dbReference type="Proteomes" id="UP001552299"/>
    </source>
</evidence>
<keyword evidence="10 12" id="KW-0663">Pyridoxal phosphate</keyword>
<dbReference type="EC" id="2.1.2.1" evidence="12"/>
<dbReference type="CDD" id="cd00378">
    <property type="entry name" value="SHMT"/>
    <property type="match status" value="1"/>
</dbReference>
<evidence type="ECO:0000256" key="1">
    <source>
        <dbReference type="ARBA" id="ARBA00001528"/>
    </source>
</evidence>
<evidence type="ECO:0000256" key="4">
    <source>
        <dbReference type="ARBA" id="ARBA00004777"/>
    </source>
</evidence>
<keyword evidence="9 12" id="KW-0808">Transferase</keyword>
<feature type="domain" description="NIF system FeS cluster assembly NifU C-terminal" evidence="14">
    <location>
        <begin position="176"/>
        <end position="234"/>
    </location>
</feature>
<evidence type="ECO:0000256" key="5">
    <source>
        <dbReference type="ARBA" id="ARBA00006376"/>
    </source>
</evidence>
<dbReference type="Pfam" id="PF00464">
    <property type="entry name" value="SHMT"/>
    <property type="match status" value="1"/>
</dbReference>
<comment type="function">
    <text evidence="11">Catalyzes the interconversion of serine and glycine.</text>
</comment>
<dbReference type="Proteomes" id="UP001552299">
    <property type="component" value="Unassembled WGS sequence"/>
</dbReference>
<dbReference type="InterPro" id="IPR034904">
    <property type="entry name" value="FSCA_dom_sf"/>
</dbReference>
<evidence type="ECO:0000256" key="8">
    <source>
        <dbReference type="ARBA" id="ARBA00022563"/>
    </source>
</evidence>
<dbReference type="InterPro" id="IPR019798">
    <property type="entry name" value="Ser_HO-MeTrfase_PLP_BS"/>
</dbReference>
<evidence type="ECO:0000313" key="15">
    <source>
        <dbReference type="EMBL" id="KAL0909839.1"/>
    </source>
</evidence>
<comment type="similarity">
    <text evidence="5 12">Belongs to the SHMT family.</text>
</comment>
<dbReference type="AlphaFoldDB" id="A0ABD0UAN0"/>
<sequence>MQLVALHPSCFRGSNPPESSSSSIFSYHHLFLFKEQQRSGVRGARICRSTRRLAMSGVFSPSVHRMVSRSQRRRAIQAIATPNPIVELPLTAENVESVLDEVRPYLMADGGNVVLHEIDGNVVRLKLQGACGSCPSSVMTMKMGIERRLMEKIPEIVAVEPIVDEVMGLELNEENIEKVLDEIRPYLVGTGGGELEFVSIEEPIVKVRLSGPAAGVMTVRVALTQKLREKIPAIAADLPVDFREEPDEVLVFQRAKTDAAAEEWNLLLVGFYVSRRPYYGALLAALCKTWKLQGASSLPLINAFSSTRLGILVDILSATLTVNGGVSPHALPPHYIPPFPLLPLFPLFLSLSLLLLARQFVALGLGLFFPTSRGMDLSQSQSNLSLGFHAHRSPIAEDVSSLQTDASLRPIPLQLLDQQSENRWSGSVGIEDGEDSVDGQREEEFSILGYPMSLKRQRRGESLSSCSSSSSLHPSKRALVEPDLDTRRAVVRSWGNQTLSVADPDVHEIMEKERQRQIRGIELIASENFVCQAVLDALGSHLTNKYSEGMPGARYYGGNQYIDQIERLCCERALVAFGLDADCWSVNVQPYSCTSANFAVYTGLLQPKDRIMGLDSLSGGHVSHGYLTPGGKRISGASIFFESLSYKVNPQTGYIDYDKVEERAMDFHPKILICGGSSYPREWDYAKFRQIADKCGAVLMCDMAQISGLVAAKECLSPFDYCDIVTSTTHKSLRGPRGGMIFIRKGKKPRKRGFPPCQADEVDQYDFEDKINFAVFPSMQGGPHNNHIAALAIALKQVATPEYKAYIQQLKKNIQALAAALLRRKCRLVTGGTDNHMLLWDLRTFGLAGKTFEKVCEACHISLNKTPIFGDNGAICSAGVRIGSPAMTTRGCLEEDFELISEFLVKAAYIASNLQRELGKMQNEFLKGLQNNRDVLELRNQVEAFAMQFAMPGFDI</sequence>
<keyword evidence="8 12" id="KW-0554">One-carbon metabolism</keyword>
<comment type="subunit">
    <text evidence="7">Homodimer; disulfide-linked.</text>
</comment>
<accession>A0ABD0UAN0</accession>
<evidence type="ECO:0000256" key="12">
    <source>
        <dbReference type="RuleBase" id="RU000585"/>
    </source>
</evidence>
<dbReference type="SUPFAM" id="SSF117916">
    <property type="entry name" value="Fe-S cluster assembly (FSCA) domain-like"/>
    <property type="match status" value="2"/>
</dbReference>
<evidence type="ECO:0000256" key="10">
    <source>
        <dbReference type="ARBA" id="ARBA00022898"/>
    </source>
</evidence>
<gene>
    <name evidence="15" type="ORF">M5K25_020739</name>
</gene>